<protein>
    <submittedName>
        <fullName evidence="1">Uncharacterized protein</fullName>
    </submittedName>
</protein>
<accession>A0A964BU24</accession>
<name>A0A964BU24_9CYAN</name>
<gene>
    <name evidence="1" type="ORF">I4641_21170</name>
</gene>
<organism evidence="1 2">
    <name type="scientific">Waterburya agarophytonicola KI4</name>
    <dbReference type="NCBI Taxonomy" id="2874699"/>
    <lineage>
        <taxon>Bacteria</taxon>
        <taxon>Bacillati</taxon>
        <taxon>Cyanobacteriota</taxon>
        <taxon>Cyanophyceae</taxon>
        <taxon>Pleurocapsales</taxon>
        <taxon>Hyellaceae</taxon>
        <taxon>Waterburya</taxon>
        <taxon>Waterburya agarophytonicola</taxon>
    </lineage>
</organism>
<comment type="caution">
    <text evidence="1">The sequence shown here is derived from an EMBL/GenBank/DDBJ whole genome shotgun (WGS) entry which is preliminary data.</text>
</comment>
<dbReference type="AlphaFoldDB" id="A0A964BU24"/>
<dbReference type="RefSeq" id="WP_229642576.1">
    <property type="nucleotide sequence ID" value="NZ_JADWDC010000086.1"/>
</dbReference>
<dbReference type="InterPro" id="IPR017853">
    <property type="entry name" value="GH"/>
</dbReference>
<proteinExistence type="predicted"/>
<reference evidence="1" key="1">
    <citation type="journal article" date="2021" name="Antonie Van Leeuwenhoek">
        <title>Draft genome and description of Waterburya agarophytonicola gen. nov. sp. nov. (Pleurocapsales, Cyanobacteria): a seaweed symbiont.</title>
        <authorList>
            <person name="Bonthond G."/>
            <person name="Shalygin S."/>
            <person name="Bayer T."/>
            <person name="Weinberger F."/>
        </authorList>
    </citation>
    <scope>NUCLEOTIDE SEQUENCE</scope>
    <source>
        <strain evidence="1">KI4</strain>
    </source>
</reference>
<evidence type="ECO:0000313" key="1">
    <source>
        <dbReference type="EMBL" id="MCC0179475.1"/>
    </source>
</evidence>
<dbReference type="SUPFAM" id="SSF51445">
    <property type="entry name" value="(Trans)glycosidases"/>
    <property type="match status" value="1"/>
</dbReference>
<dbReference type="Gene3D" id="3.20.20.80">
    <property type="entry name" value="Glycosidases"/>
    <property type="match status" value="1"/>
</dbReference>
<dbReference type="Proteomes" id="UP000729733">
    <property type="component" value="Unassembled WGS sequence"/>
</dbReference>
<dbReference type="EMBL" id="JADWDC010000086">
    <property type="protein sequence ID" value="MCC0179475.1"/>
    <property type="molecule type" value="Genomic_DNA"/>
</dbReference>
<evidence type="ECO:0000313" key="2">
    <source>
        <dbReference type="Proteomes" id="UP000729733"/>
    </source>
</evidence>
<sequence>MLFKKTFVLSLFLLASICFFVVVTGHSHSRPHHNNMAIADNNNYYQGVYGFLNGFDRQDPIASLDEMAEQNINLVILYGTNYYVKTTVPSEKDGILEQHFSKIDRYLAHAHTLGIKVIMPIWRMPEDMRQVPYMDAGKLDTAIRFIKRYRDNPTVIGWYLMDEPILRLELLKDKAPNYFHKYVIPALDSLTEALDEYDTGDKLRFGVFQRYDKGNFGLKNGAKILINRYLTIWGHDLYPFIKKSPQEFQNMYYIIRNFYPLNDFVREVKKPFLYIGQAHSSDANPNWQQRMPTAREFLTQQVYPMLLMSDEKPRYHLGNLSWAFGVMRSTPEGRQFLEDVYAKSKRLIDLISTGIANGRIKDISQGRDKASYKGEQAIKAGIYEIPQDSQIFYHKNWYPHPFRGKKMAIALATRREKQDFSFRYPGKVISLQLPLIPQDRICTIEKFQHQYDPIQQETLFKMQIMPFCPTVLIFDTEQC</sequence>
<keyword evidence="2" id="KW-1185">Reference proteome</keyword>